<proteinExistence type="predicted"/>
<dbReference type="InterPro" id="IPR001296">
    <property type="entry name" value="Glyco_trans_1"/>
</dbReference>
<reference evidence="2 3" key="1">
    <citation type="submission" date="2019-03" db="EMBL/GenBank/DDBJ databases">
        <title>Algoriphagus sp. nov, a new strain isolated from root system soil of mangrove plant Kandelia.</title>
        <authorList>
            <person name="Yin Q."/>
            <person name="Wang K."/>
            <person name="Song Z."/>
        </authorList>
    </citation>
    <scope>NUCLEOTIDE SEQUENCE [LARGE SCALE GENOMIC DNA]</scope>
    <source>
        <strain evidence="2 3">XY-J91</strain>
    </source>
</reference>
<dbReference type="Gene3D" id="3.40.50.2000">
    <property type="entry name" value="Glycogen Phosphorylase B"/>
    <property type="match status" value="2"/>
</dbReference>
<dbReference type="GO" id="GO:0016757">
    <property type="term" value="F:glycosyltransferase activity"/>
    <property type="evidence" value="ECO:0007669"/>
    <property type="project" value="InterPro"/>
</dbReference>
<keyword evidence="3" id="KW-1185">Reference proteome</keyword>
<gene>
    <name evidence="2" type="ORF">E4S40_01805</name>
</gene>
<evidence type="ECO:0000259" key="1">
    <source>
        <dbReference type="Pfam" id="PF00534"/>
    </source>
</evidence>
<evidence type="ECO:0000313" key="3">
    <source>
        <dbReference type="Proteomes" id="UP000297647"/>
    </source>
</evidence>
<dbReference type="Proteomes" id="UP000297647">
    <property type="component" value="Unassembled WGS sequence"/>
</dbReference>
<dbReference type="CDD" id="cd03801">
    <property type="entry name" value="GT4_PimA-like"/>
    <property type="match status" value="1"/>
</dbReference>
<dbReference type="SUPFAM" id="SSF53756">
    <property type="entry name" value="UDP-Glycosyltransferase/glycogen phosphorylase"/>
    <property type="match status" value="1"/>
</dbReference>
<feature type="domain" description="Glycosyl transferase family 1" evidence="1">
    <location>
        <begin position="179"/>
        <end position="339"/>
    </location>
</feature>
<dbReference type="EMBL" id="SPSB01000001">
    <property type="protein sequence ID" value="TFV97415.1"/>
    <property type="molecule type" value="Genomic_DNA"/>
</dbReference>
<comment type="caution">
    <text evidence="2">The sequence shown here is derived from an EMBL/GenBank/DDBJ whole genome shotgun (WGS) entry which is preliminary data.</text>
</comment>
<name>A0A4Y9R2E9_9BACT</name>
<dbReference type="Pfam" id="PF00534">
    <property type="entry name" value="Glycos_transf_1"/>
    <property type="match status" value="1"/>
</dbReference>
<evidence type="ECO:0000313" key="2">
    <source>
        <dbReference type="EMBL" id="TFV97415.1"/>
    </source>
</evidence>
<protein>
    <submittedName>
        <fullName evidence="2">Glycosyltransferase family 1 protein</fullName>
    </submittedName>
</protein>
<dbReference type="PANTHER" id="PTHR12526">
    <property type="entry name" value="GLYCOSYLTRANSFERASE"/>
    <property type="match status" value="1"/>
</dbReference>
<accession>A0A4Y9R2E9</accession>
<dbReference type="OrthoDB" id="9792322at2"/>
<dbReference type="AlphaFoldDB" id="A0A4Y9R2E9"/>
<dbReference type="RefSeq" id="WP_135069995.1">
    <property type="nucleotide sequence ID" value="NZ_SPSB01000001.1"/>
</dbReference>
<keyword evidence="2" id="KW-0808">Transferase</keyword>
<organism evidence="2 3">
    <name type="scientific">Algoriphagus kandeliae</name>
    <dbReference type="NCBI Taxonomy" id="2562278"/>
    <lineage>
        <taxon>Bacteria</taxon>
        <taxon>Pseudomonadati</taxon>
        <taxon>Bacteroidota</taxon>
        <taxon>Cytophagia</taxon>
        <taxon>Cytophagales</taxon>
        <taxon>Cyclobacteriaceae</taxon>
        <taxon>Algoriphagus</taxon>
    </lineage>
</organism>
<sequence length="368" mass="41490">MKILFILHFPPPIHGAAMVGQYIKSSTLINQSLQAYYINLSTSNSVDDIGKSGLKKWVRYFKIIFQTVFRVLFHRPDMVYITLTSSGLGFLKDSVIVGTCRLFRVPHVFHFHNKGVKEYSQSPIGKRLYPFVFKKAHVILLSPLLYSDVEDFVPMSRVYFCPNGIPDLGFSESHHKEVEKKLIHILFLSNLIKSKGVLDLLKACEILKNKGLNFKCTLAGGEGDISVEELNKQINQLNLRDRVQFIGKVFGEEKIRILQKADVFIHPTHEDCFPLVLLEAMQAGLPIVSTKEGAIPEIIEEGVNGLLVPAQSPKELAKTILTLCENPELRQGIGNAGRKKFQREYSLETFENSFLNVLSEIGTKLSKS</sequence>